<protein>
    <submittedName>
        <fullName evidence="2">NADH:ubiquinone oxidoreductase subunit NDUFA12</fullName>
        <ecNumber evidence="2">1.6.99.3</ecNumber>
    </submittedName>
</protein>
<dbReference type="RefSeq" id="WP_111420706.1">
    <property type="nucleotide sequence ID" value="NZ_NPEX01000156.1"/>
</dbReference>
<sequence length="138" mass="15799">MDAKTFLIRFFTWWNGQTFGTQLWTARHGELVGQDDQGNQYYREKGGRISPALGFERRWVIYAGEAEASRIPPEWHGWIHHIVDVPPSQVTVTPREWWKPHKANLTGTPGAYRPPGSTLAQNRRPAATGDYKAWTPGR</sequence>
<reference evidence="2 3" key="1">
    <citation type="submission" date="2017-07" db="EMBL/GenBank/DDBJ databases">
        <title>Draft Genome Sequences of Select Purple Nonsulfur Bacteria.</title>
        <authorList>
            <person name="Lasarre B."/>
            <person name="Mckinlay J.B."/>
        </authorList>
    </citation>
    <scope>NUCLEOTIDE SEQUENCE [LARGE SCALE GENOMIC DNA]</scope>
    <source>
        <strain evidence="2 3">DSM 5909</strain>
    </source>
</reference>
<dbReference type="InterPro" id="IPR007763">
    <property type="entry name" value="NDUFA12"/>
</dbReference>
<dbReference type="GO" id="GO:0045271">
    <property type="term" value="C:respiratory chain complex I"/>
    <property type="evidence" value="ECO:0007669"/>
    <property type="project" value="InterPro"/>
</dbReference>
<dbReference type="GO" id="GO:0016491">
    <property type="term" value="F:oxidoreductase activity"/>
    <property type="evidence" value="ECO:0007669"/>
    <property type="project" value="UniProtKB-KW"/>
</dbReference>
<keyword evidence="3" id="KW-1185">Reference proteome</keyword>
<gene>
    <name evidence="2" type="ORF">CH341_19685</name>
</gene>
<evidence type="ECO:0000313" key="2">
    <source>
        <dbReference type="EMBL" id="RAI42413.1"/>
    </source>
</evidence>
<dbReference type="NCBIfam" id="NF006040">
    <property type="entry name" value="PRK08183.1"/>
    <property type="match status" value="1"/>
</dbReference>
<name>A0A327KXI0_9BRAD</name>
<dbReference type="OrthoDB" id="9795340at2"/>
<dbReference type="EC" id="1.6.99.3" evidence="2"/>
<evidence type="ECO:0000313" key="3">
    <source>
        <dbReference type="Proteomes" id="UP000249130"/>
    </source>
</evidence>
<organism evidence="2 3">
    <name type="scientific">Rhodoplanes roseus</name>
    <dbReference type="NCBI Taxonomy" id="29409"/>
    <lineage>
        <taxon>Bacteria</taxon>
        <taxon>Pseudomonadati</taxon>
        <taxon>Pseudomonadota</taxon>
        <taxon>Alphaproteobacteria</taxon>
        <taxon>Hyphomicrobiales</taxon>
        <taxon>Nitrobacteraceae</taxon>
        <taxon>Rhodoplanes</taxon>
    </lineage>
</organism>
<dbReference type="EMBL" id="NPEX01000156">
    <property type="protein sequence ID" value="RAI42413.1"/>
    <property type="molecule type" value="Genomic_DNA"/>
</dbReference>
<keyword evidence="2" id="KW-0830">Ubiquinone</keyword>
<keyword evidence="2" id="KW-0560">Oxidoreductase</keyword>
<comment type="caution">
    <text evidence="2">The sequence shown here is derived from an EMBL/GenBank/DDBJ whole genome shotgun (WGS) entry which is preliminary data.</text>
</comment>
<dbReference type="Pfam" id="PF05071">
    <property type="entry name" value="NDUFA12"/>
    <property type="match status" value="1"/>
</dbReference>
<dbReference type="GO" id="GO:0006979">
    <property type="term" value="P:response to oxidative stress"/>
    <property type="evidence" value="ECO:0007669"/>
    <property type="project" value="TreeGrafter"/>
</dbReference>
<dbReference type="PANTHER" id="PTHR12910:SF2">
    <property type="entry name" value="NADH DEHYDROGENASE [UBIQUINONE] 1 ALPHA SUBCOMPLEX SUBUNIT 12"/>
    <property type="match status" value="1"/>
</dbReference>
<dbReference type="PANTHER" id="PTHR12910">
    <property type="entry name" value="NADH-UBIQUINONE OXIDOREDUCTASE SUBUNIT B17.2"/>
    <property type="match status" value="1"/>
</dbReference>
<accession>A0A327KXI0</accession>
<feature type="region of interest" description="Disordered" evidence="1">
    <location>
        <begin position="102"/>
        <end position="138"/>
    </location>
</feature>
<proteinExistence type="predicted"/>
<evidence type="ECO:0000256" key="1">
    <source>
        <dbReference type="SAM" id="MobiDB-lite"/>
    </source>
</evidence>
<dbReference type="Proteomes" id="UP000249130">
    <property type="component" value="Unassembled WGS sequence"/>
</dbReference>
<dbReference type="AlphaFoldDB" id="A0A327KXI0"/>